<evidence type="ECO:0000313" key="5">
    <source>
        <dbReference type="Proteomes" id="UP001245370"/>
    </source>
</evidence>
<accession>A0ABU1KC62</accession>
<dbReference type="InterPro" id="IPR047057">
    <property type="entry name" value="MerR_fam"/>
</dbReference>
<evidence type="ECO:0000259" key="3">
    <source>
        <dbReference type="PROSITE" id="PS50937"/>
    </source>
</evidence>
<keyword evidence="1 4" id="KW-0238">DNA-binding</keyword>
<dbReference type="InterPro" id="IPR000551">
    <property type="entry name" value="MerR-type_HTH_dom"/>
</dbReference>
<gene>
    <name evidence="4" type="ORF">GGQ86_000874</name>
</gene>
<keyword evidence="2" id="KW-0175">Coiled coil</keyword>
<dbReference type="Gene3D" id="1.10.1660.10">
    <property type="match status" value="1"/>
</dbReference>
<dbReference type="Proteomes" id="UP001245370">
    <property type="component" value="Unassembled WGS sequence"/>
</dbReference>
<dbReference type="SMART" id="SM00422">
    <property type="entry name" value="HTH_MERR"/>
    <property type="match status" value="1"/>
</dbReference>
<evidence type="ECO:0000256" key="2">
    <source>
        <dbReference type="SAM" id="Coils"/>
    </source>
</evidence>
<dbReference type="CDD" id="cd04776">
    <property type="entry name" value="HTH_GnyR"/>
    <property type="match status" value="1"/>
</dbReference>
<sequence length="134" mass="15482">MTDTFFTVTQLARDLSVTPRTIRFYEDKGLITPRRAGTMRVYTKRDRARMALILRGKRLGFSLREIKDYLDLYDLDPSQSEQIRLLLKKVQDRLEMLEDQRLALEETIIELKDIEEQALSALASSETGDQKAAG</sequence>
<dbReference type="Pfam" id="PF13411">
    <property type="entry name" value="MerR_1"/>
    <property type="match status" value="1"/>
</dbReference>
<name>A0ABU1KC62_XANFL</name>
<organism evidence="4 5">
    <name type="scientific">Xanthobacter flavus</name>
    <dbReference type="NCBI Taxonomy" id="281"/>
    <lineage>
        <taxon>Bacteria</taxon>
        <taxon>Pseudomonadati</taxon>
        <taxon>Pseudomonadota</taxon>
        <taxon>Alphaproteobacteria</taxon>
        <taxon>Hyphomicrobiales</taxon>
        <taxon>Xanthobacteraceae</taxon>
        <taxon>Xanthobacter</taxon>
    </lineage>
</organism>
<feature type="coiled-coil region" evidence="2">
    <location>
        <begin position="80"/>
        <end position="117"/>
    </location>
</feature>
<dbReference type="PANTHER" id="PTHR30204">
    <property type="entry name" value="REDOX-CYCLING DRUG-SENSING TRANSCRIPTIONAL ACTIVATOR SOXR"/>
    <property type="match status" value="1"/>
</dbReference>
<comment type="caution">
    <text evidence="4">The sequence shown here is derived from an EMBL/GenBank/DDBJ whole genome shotgun (WGS) entry which is preliminary data.</text>
</comment>
<dbReference type="EMBL" id="JAVDPY010000001">
    <property type="protein sequence ID" value="MDR6332427.1"/>
    <property type="molecule type" value="Genomic_DNA"/>
</dbReference>
<dbReference type="GeneID" id="95762291"/>
<reference evidence="4 5" key="1">
    <citation type="submission" date="2023-07" db="EMBL/GenBank/DDBJ databases">
        <title>Genomic Encyclopedia of Type Strains, Phase IV (KMG-IV): sequencing the most valuable type-strain genomes for metagenomic binning, comparative biology and taxonomic classification.</title>
        <authorList>
            <person name="Goeker M."/>
        </authorList>
    </citation>
    <scope>NUCLEOTIDE SEQUENCE [LARGE SCALE GENOMIC DNA]</scope>
    <source>
        <strain evidence="4 5">DSM 338</strain>
    </source>
</reference>
<feature type="domain" description="HTH merR-type" evidence="3">
    <location>
        <begin position="5"/>
        <end position="72"/>
    </location>
</feature>
<proteinExistence type="predicted"/>
<dbReference type="PANTHER" id="PTHR30204:SF58">
    <property type="entry name" value="HTH-TYPE TRANSCRIPTIONAL REGULATOR YFMP"/>
    <property type="match status" value="1"/>
</dbReference>
<dbReference type="RefSeq" id="WP_210257537.1">
    <property type="nucleotide sequence ID" value="NZ_BSDO01000002.1"/>
</dbReference>
<dbReference type="PROSITE" id="PS50937">
    <property type="entry name" value="HTH_MERR_2"/>
    <property type="match status" value="1"/>
</dbReference>
<keyword evidence="5" id="KW-1185">Reference proteome</keyword>
<dbReference type="SUPFAM" id="SSF46955">
    <property type="entry name" value="Putative DNA-binding domain"/>
    <property type="match status" value="1"/>
</dbReference>
<evidence type="ECO:0000256" key="1">
    <source>
        <dbReference type="ARBA" id="ARBA00023125"/>
    </source>
</evidence>
<dbReference type="InterPro" id="IPR009061">
    <property type="entry name" value="DNA-bd_dom_put_sf"/>
</dbReference>
<evidence type="ECO:0000313" key="4">
    <source>
        <dbReference type="EMBL" id="MDR6332427.1"/>
    </source>
</evidence>
<dbReference type="GO" id="GO:0003677">
    <property type="term" value="F:DNA binding"/>
    <property type="evidence" value="ECO:0007669"/>
    <property type="project" value="UniProtKB-KW"/>
</dbReference>
<protein>
    <submittedName>
        <fullName evidence="4">DNA-binding transcriptional MerR regulator</fullName>
    </submittedName>
</protein>